<dbReference type="Gene3D" id="3.40.190.10">
    <property type="entry name" value="Periplasmic binding protein-like II"/>
    <property type="match status" value="1"/>
</dbReference>
<comment type="similarity">
    <text evidence="2">Belongs to the bacterial solute-binding protein 5 family.</text>
</comment>
<comment type="caution">
    <text evidence="7">The sequence shown here is derived from an EMBL/GenBank/DDBJ whole genome shotgun (WGS) entry which is preliminary data.</text>
</comment>
<dbReference type="Gene3D" id="3.90.76.10">
    <property type="entry name" value="Dipeptide-binding Protein, Domain 1"/>
    <property type="match status" value="1"/>
</dbReference>
<dbReference type="GO" id="GO:0015833">
    <property type="term" value="P:peptide transport"/>
    <property type="evidence" value="ECO:0007669"/>
    <property type="project" value="TreeGrafter"/>
</dbReference>
<dbReference type="RefSeq" id="WP_193183703.1">
    <property type="nucleotide sequence ID" value="NZ_JACVXA010000042.1"/>
</dbReference>
<evidence type="ECO:0000259" key="6">
    <source>
        <dbReference type="Pfam" id="PF00496"/>
    </source>
</evidence>
<dbReference type="GO" id="GO:0043190">
    <property type="term" value="C:ATP-binding cassette (ABC) transporter complex"/>
    <property type="evidence" value="ECO:0007669"/>
    <property type="project" value="InterPro"/>
</dbReference>
<feature type="signal peptide" evidence="5">
    <location>
        <begin position="1"/>
        <end position="24"/>
    </location>
</feature>
<dbReference type="PIRSF" id="PIRSF002741">
    <property type="entry name" value="MppA"/>
    <property type="match status" value="1"/>
</dbReference>
<dbReference type="Proteomes" id="UP000609121">
    <property type="component" value="Unassembled WGS sequence"/>
</dbReference>
<protein>
    <submittedName>
        <fullName evidence="7">ABC transporter substrate-binding protein</fullName>
    </submittedName>
</protein>
<dbReference type="Gene3D" id="3.10.105.10">
    <property type="entry name" value="Dipeptide-binding Protein, Domain 3"/>
    <property type="match status" value="1"/>
</dbReference>
<sequence>MKRRNFLFATTCLPLAALAGRPLAAATPADQLAIGFSMANVLTLDPAGSGSKERTQIITNLYDCLVGIDPADRTRLVPELAESWEVAEDSGALRLTLREGARFASGNPVTAEDAVWSLRRVLEQNLAQATNFRIRGYAAETAGEDFRALDDRTLQIRLPEGTDPQIILLTLAITGTGSILDRKLVMEHETDGDQGRAWLALNSAGSGAYALQAIRANEFALLVRNENYWGPEPAMRRILMRHVPESQSQRLLLEQGDLDIAYSMAAADLESIDDDPAITVQTAIGNGLYYLAMSMADPVLSDPRIRQAVLKLIDYDGINAAVMPYYGVKHLCPVQIGLGGETFDSGIARDVEGAKALLAEAGHEGGLDLSIRALSVPPFDSLAAAIQGSLAEGGIRAEIITGDGETVYGAMRRRNFQMIVGRSGGQISHPDGDLRSILVNPDNSDAAGLTGILSWRVSYRNEEINRLADAALLERDKARQDEMYQQILGLYEADVPPIQPISQVTDSVAMRSDIAGLAISPVWQTKLATVTKDR</sequence>
<evidence type="ECO:0000256" key="5">
    <source>
        <dbReference type="SAM" id="SignalP"/>
    </source>
</evidence>
<dbReference type="AlphaFoldDB" id="A0A8J7D0C0"/>
<evidence type="ECO:0000256" key="3">
    <source>
        <dbReference type="ARBA" id="ARBA00022448"/>
    </source>
</evidence>
<evidence type="ECO:0000313" key="7">
    <source>
        <dbReference type="EMBL" id="MBE3639238.1"/>
    </source>
</evidence>
<feature type="chain" id="PRO_5035282146" evidence="5">
    <location>
        <begin position="25"/>
        <end position="534"/>
    </location>
</feature>
<dbReference type="PANTHER" id="PTHR30290:SF10">
    <property type="entry name" value="PERIPLASMIC OLIGOPEPTIDE-BINDING PROTEIN-RELATED"/>
    <property type="match status" value="1"/>
</dbReference>
<dbReference type="PANTHER" id="PTHR30290">
    <property type="entry name" value="PERIPLASMIC BINDING COMPONENT OF ABC TRANSPORTER"/>
    <property type="match status" value="1"/>
</dbReference>
<comment type="subcellular location">
    <subcellularLocation>
        <location evidence="1">Periplasm</location>
    </subcellularLocation>
</comment>
<evidence type="ECO:0000256" key="1">
    <source>
        <dbReference type="ARBA" id="ARBA00004418"/>
    </source>
</evidence>
<dbReference type="CDD" id="cd08512">
    <property type="entry name" value="PBP2_NikA_DppA_OppA_like_7"/>
    <property type="match status" value="1"/>
</dbReference>
<reference evidence="7" key="1">
    <citation type="submission" date="2020-09" db="EMBL/GenBank/DDBJ databases">
        <title>A novel bacterium of genus Mangrovicoccus, isolated from South China Sea.</title>
        <authorList>
            <person name="Huang H."/>
            <person name="Mo K."/>
            <person name="Hu Y."/>
        </authorList>
    </citation>
    <scope>NUCLEOTIDE SEQUENCE</scope>
    <source>
        <strain evidence="7">HB182678</strain>
    </source>
</reference>
<organism evidence="7 8">
    <name type="scientific">Mangrovicoccus algicola</name>
    <dbReference type="NCBI Taxonomy" id="2771008"/>
    <lineage>
        <taxon>Bacteria</taxon>
        <taxon>Pseudomonadati</taxon>
        <taxon>Pseudomonadota</taxon>
        <taxon>Alphaproteobacteria</taxon>
        <taxon>Rhodobacterales</taxon>
        <taxon>Paracoccaceae</taxon>
        <taxon>Mangrovicoccus</taxon>
    </lineage>
</organism>
<dbReference type="GO" id="GO:0030288">
    <property type="term" value="C:outer membrane-bounded periplasmic space"/>
    <property type="evidence" value="ECO:0007669"/>
    <property type="project" value="UniProtKB-ARBA"/>
</dbReference>
<gene>
    <name evidence="7" type="ORF">ICN82_13620</name>
</gene>
<dbReference type="SUPFAM" id="SSF53850">
    <property type="entry name" value="Periplasmic binding protein-like II"/>
    <property type="match status" value="1"/>
</dbReference>
<dbReference type="GO" id="GO:1904680">
    <property type="term" value="F:peptide transmembrane transporter activity"/>
    <property type="evidence" value="ECO:0007669"/>
    <property type="project" value="TreeGrafter"/>
</dbReference>
<dbReference type="InterPro" id="IPR039424">
    <property type="entry name" value="SBP_5"/>
</dbReference>
<evidence type="ECO:0000256" key="4">
    <source>
        <dbReference type="ARBA" id="ARBA00022729"/>
    </source>
</evidence>
<dbReference type="EMBL" id="JACVXA010000042">
    <property type="protein sequence ID" value="MBE3639238.1"/>
    <property type="molecule type" value="Genomic_DNA"/>
</dbReference>
<keyword evidence="3" id="KW-0813">Transport</keyword>
<dbReference type="InterPro" id="IPR000914">
    <property type="entry name" value="SBP_5_dom"/>
</dbReference>
<feature type="domain" description="Solute-binding protein family 5" evidence="6">
    <location>
        <begin position="76"/>
        <end position="442"/>
    </location>
</feature>
<name>A0A8J7D0C0_9RHOB</name>
<accession>A0A8J7D0C0</accession>
<evidence type="ECO:0000256" key="2">
    <source>
        <dbReference type="ARBA" id="ARBA00005695"/>
    </source>
</evidence>
<keyword evidence="4 5" id="KW-0732">Signal</keyword>
<proteinExistence type="inferred from homology"/>
<dbReference type="InterPro" id="IPR030678">
    <property type="entry name" value="Peptide/Ni-bd"/>
</dbReference>
<evidence type="ECO:0000313" key="8">
    <source>
        <dbReference type="Proteomes" id="UP000609121"/>
    </source>
</evidence>
<keyword evidence="8" id="KW-1185">Reference proteome</keyword>
<dbReference type="Pfam" id="PF00496">
    <property type="entry name" value="SBP_bac_5"/>
    <property type="match status" value="1"/>
</dbReference>